<dbReference type="GO" id="GO:0042147">
    <property type="term" value="P:retrograde transport, endosome to Golgi"/>
    <property type="evidence" value="ECO:0007669"/>
    <property type="project" value="TreeGrafter"/>
</dbReference>
<keyword evidence="5 10" id="KW-1133">Transmembrane helix</keyword>
<dbReference type="FunFam" id="1.20.58.400:FF:000001">
    <property type="entry name" value="Vesicle transport through interaction with t-SNAREs homolog 1A"/>
    <property type="match status" value="1"/>
</dbReference>
<keyword evidence="3 10" id="KW-0812">Transmembrane</keyword>
<dbReference type="GO" id="GO:0031902">
    <property type="term" value="C:late endosome membrane"/>
    <property type="evidence" value="ECO:0007669"/>
    <property type="project" value="TreeGrafter"/>
</dbReference>
<dbReference type="Pfam" id="PF12352">
    <property type="entry name" value="V-SNARE_C"/>
    <property type="match status" value="1"/>
</dbReference>
<dbReference type="GO" id="GO:0006886">
    <property type="term" value="P:intracellular protein transport"/>
    <property type="evidence" value="ECO:0007669"/>
    <property type="project" value="InterPro"/>
</dbReference>
<keyword evidence="7 10" id="KW-0472">Membrane</keyword>
<dbReference type="GO" id="GO:0006891">
    <property type="term" value="P:intra-Golgi vesicle-mediated transport"/>
    <property type="evidence" value="ECO:0007669"/>
    <property type="project" value="TreeGrafter"/>
</dbReference>
<dbReference type="GO" id="GO:0012507">
    <property type="term" value="C:ER to Golgi transport vesicle membrane"/>
    <property type="evidence" value="ECO:0007669"/>
    <property type="project" value="TreeGrafter"/>
</dbReference>
<evidence type="ECO:0000259" key="11">
    <source>
        <dbReference type="SMART" id="SM00397"/>
    </source>
</evidence>
<dbReference type="GO" id="GO:0005829">
    <property type="term" value="C:cytosol"/>
    <property type="evidence" value="ECO:0007669"/>
    <property type="project" value="GOC"/>
</dbReference>
<keyword evidence="6" id="KW-0175">Coiled coil</keyword>
<evidence type="ECO:0000256" key="3">
    <source>
        <dbReference type="ARBA" id="ARBA00022692"/>
    </source>
</evidence>
<dbReference type="SUPFAM" id="SSF58038">
    <property type="entry name" value="SNARE fusion complex"/>
    <property type="match status" value="1"/>
</dbReference>
<evidence type="ECO:0000313" key="12">
    <source>
        <dbReference type="EMBL" id="JAT66817.1"/>
    </source>
</evidence>
<sequence>MSNSELFESYENDFSQVTVSIGNKINNVIPSQAGEKRKTTIRAAEREIEEAEEIISQMEMEILNIQQPSSRTRLQAKTRAHKSDLEKLKRDLKRASSRVSGPTDREELLAGTNGTDLDSASMDQRARLLTGTERLADSSRRLQDSHRIALETETIGANVLEDIRRQREQILHSRNTLMEADSYIDKAQRTLKGMARRMQTNRMITAAIILTLILLICFVIYVKAFK</sequence>
<evidence type="ECO:0000256" key="10">
    <source>
        <dbReference type="SAM" id="Phobius"/>
    </source>
</evidence>
<keyword evidence="2" id="KW-0813">Transport</keyword>
<protein>
    <submittedName>
        <fullName evidence="12">Vesicle transport v-SNARE 12</fullName>
    </submittedName>
</protein>
<dbReference type="FunFam" id="1.20.5.110:FF:000002">
    <property type="entry name" value="Vesicle transport through interaction with t-SNAREsB"/>
    <property type="match status" value="1"/>
</dbReference>
<dbReference type="GO" id="GO:0000149">
    <property type="term" value="F:SNARE binding"/>
    <property type="evidence" value="ECO:0007669"/>
    <property type="project" value="TreeGrafter"/>
</dbReference>
<dbReference type="EMBL" id="GDJX01001119">
    <property type="protein sequence ID" value="JAT66817.1"/>
    <property type="molecule type" value="Transcribed_RNA"/>
</dbReference>
<dbReference type="GO" id="GO:0005789">
    <property type="term" value="C:endoplasmic reticulum membrane"/>
    <property type="evidence" value="ECO:0007669"/>
    <property type="project" value="TreeGrafter"/>
</dbReference>
<dbReference type="PANTHER" id="PTHR21230">
    <property type="entry name" value="VESICLE TRANSPORT V-SNARE PROTEIN VTI1-RELATED"/>
    <property type="match status" value="1"/>
</dbReference>
<evidence type="ECO:0000256" key="7">
    <source>
        <dbReference type="ARBA" id="ARBA00023136"/>
    </source>
</evidence>
<dbReference type="InterPro" id="IPR010989">
    <property type="entry name" value="SNARE"/>
</dbReference>
<reference evidence="12" key="1">
    <citation type="submission" date="2015-07" db="EMBL/GenBank/DDBJ databases">
        <title>Transcriptome Assembly of Anthurium amnicola.</title>
        <authorList>
            <person name="Suzuki J."/>
        </authorList>
    </citation>
    <scope>NUCLEOTIDE SEQUENCE</scope>
</reference>
<comment type="similarity">
    <text evidence="1">Belongs to the VTI1 family.</text>
</comment>
<evidence type="ECO:0000256" key="5">
    <source>
        <dbReference type="ARBA" id="ARBA00022989"/>
    </source>
</evidence>
<dbReference type="InterPro" id="IPR000727">
    <property type="entry name" value="T_SNARE_dom"/>
</dbReference>
<dbReference type="PANTHER" id="PTHR21230:SF26">
    <property type="entry name" value="VESICLE TRANSPORT THROUGH INTERACTION WITH T-SNARES HOMOLOG 1A"/>
    <property type="match status" value="1"/>
</dbReference>
<organism evidence="12">
    <name type="scientific">Anthurium amnicola</name>
    <dbReference type="NCBI Taxonomy" id="1678845"/>
    <lineage>
        <taxon>Eukaryota</taxon>
        <taxon>Viridiplantae</taxon>
        <taxon>Streptophyta</taxon>
        <taxon>Embryophyta</taxon>
        <taxon>Tracheophyta</taxon>
        <taxon>Spermatophyta</taxon>
        <taxon>Magnoliopsida</taxon>
        <taxon>Liliopsida</taxon>
        <taxon>Araceae</taxon>
        <taxon>Pothoideae</taxon>
        <taxon>Potheae</taxon>
        <taxon>Anthurium</taxon>
    </lineage>
</organism>
<evidence type="ECO:0000256" key="2">
    <source>
        <dbReference type="ARBA" id="ARBA00022448"/>
    </source>
</evidence>
<name>A0A1D1ZIZ3_9ARAE</name>
<dbReference type="InterPro" id="IPR038407">
    <property type="entry name" value="v-SNARE_N_sf"/>
</dbReference>
<dbReference type="CDD" id="cd15862">
    <property type="entry name" value="SNARE_Vti1"/>
    <property type="match status" value="1"/>
</dbReference>
<feature type="domain" description="T-SNARE coiled-coil homology" evidence="11">
    <location>
        <begin position="127"/>
        <end position="194"/>
    </location>
</feature>
<evidence type="ECO:0000256" key="8">
    <source>
        <dbReference type="ARBA" id="ARBA00060376"/>
    </source>
</evidence>
<dbReference type="SMART" id="SM00397">
    <property type="entry name" value="t_SNARE"/>
    <property type="match status" value="1"/>
</dbReference>
<proteinExistence type="inferred from homology"/>
<dbReference type="SUPFAM" id="SSF47661">
    <property type="entry name" value="t-snare proteins"/>
    <property type="match status" value="1"/>
</dbReference>
<dbReference type="Gene3D" id="1.20.58.400">
    <property type="entry name" value="t-snare proteins"/>
    <property type="match status" value="1"/>
</dbReference>
<feature type="transmembrane region" description="Helical" evidence="10">
    <location>
        <begin position="203"/>
        <end position="222"/>
    </location>
</feature>
<dbReference type="GO" id="GO:0048280">
    <property type="term" value="P:vesicle fusion with Golgi apparatus"/>
    <property type="evidence" value="ECO:0007669"/>
    <property type="project" value="TreeGrafter"/>
</dbReference>
<dbReference type="GO" id="GO:0031201">
    <property type="term" value="C:SNARE complex"/>
    <property type="evidence" value="ECO:0007669"/>
    <property type="project" value="TreeGrafter"/>
</dbReference>
<dbReference type="AlphaFoldDB" id="A0A1D1ZIZ3"/>
<dbReference type="GO" id="GO:0005794">
    <property type="term" value="C:Golgi apparatus"/>
    <property type="evidence" value="ECO:0007669"/>
    <property type="project" value="TreeGrafter"/>
</dbReference>
<keyword evidence="4" id="KW-0653">Protein transport</keyword>
<dbReference type="GO" id="GO:0016236">
    <property type="term" value="P:macroautophagy"/>
    <property type="evidence" value="ECO:0007669"/>
    <property type="project" value="TreeGrafter"/>
</dbReference>
<dbReference type="GO" id="GO:0005484">
    <property type="term" value="F:SNAP receptor activity"/>
    <property type="evidence" value="ECO:0007669"/>
    <property type="project" value="TreeGrafter"/>
</dbReference>
<dbReference type="GO" id="GO:0006896">
    <property type="term" value="P:Golgi to vacuole transport"/>
    <property type="evidence" value="ECO:0007669"/>
    <property type="project" value="TreeGrafter"/>
</dbReference>
<dbReference type="InterPro" id="IPR007705">
    <property type="entry name" value="Vesicle_trsprt_v-SNARE_N"/>
</dbReference>
<dbReference type="Pfam" id="PF05008">
    <property type="entry name" value="V-SNARE"/>
    <property type="match status" value="1"/>
</dbReference>
<evidence type="ECO:0000256" key="1">
    <source>
        <dbReference type="ARBA" id="ARBA00006108"/>
    </source>
</evidence>
<evidence type="ECO:0000256" key="4">
    <source>
        <dbReference type="ARBA" id="ARBA00022927"/>
    </source>
</evidence>
<evidence type="ECO:0000256" key="6">
    <source>
        <dbReference type="ARBA" id="ARBA00023054"/>
    </source>
</evidence>
<feature type="region of interest" description="Disordered" evidence="9">
    <location>
        <begin position="89"/>
        <end position="116"/>
    </location>
</feature>
<gene>
    <name evidence="12" type="primary">VTI12_2</name>
    <name evidence="12" type="ORF">g.9327</name>
</gene>
<comment type="subcellular location">
    <subcellularLocation>
        <location evidence="8">Prevacuolar compartment membrane</location>
        <topology evidence="8">Single-pass type IV membrane protein</topology>
    </subcellularLocation>
</comment>
<accession>A0A1D1ZIZ3</accession>
<evidence type="ECO:0000256" key="9">
    <source>
        <dbReference type="SAM" id="MobiDB-lite"/>
    </source>
</evidence>
<dbReference type="Gene3D" id="1.20.5.110">
    <property type="match status" value="1"/>
</dbReference>